<organism evidence="2 3">
    <name type="scientific">Acidithiobacillus ferrivorans SS3</name>
    <dbReference type="NCBI Taxonomy" id="743299"/>
    <lineage>
        <taxon>Bacteria</taxon>
        <taxon>Pseudomonadati</taxon>
        <taxon>Pseudomonadota</taxon>
        <taxon>Acidithiobacillia</taxon>
        <taxon>Acidithiobacillales</taxon>
        <taxon>Acidithiobacillaceae</taxon>
        <taxon>Acidithiobacillus</taxon>
    </lineage>
</organism>
<accession>G0JTG1</accession>
<feature type="domain" description="RES" evidence="1">
    <location>
        <begin position="24"/>
        <end position="150"/>
    </location>
</feature>
<dbReference type="Proteomes" id="UP000009220">
    <property type="component" value="Chromosome"/>
</dbReference>
<evidence type="ECO:0000313" key="3">
    <source>
        <dbReference type="Proteomes" id="UP000009220"/>
    </source>
</evidence>
<dbReference type="KEGG" id="afi:Acife_1679"/>
<dbReference type="RefSeq" id="WP_014029067.1">
    <property type="nucleotide sequence ID" value="NC_015942.1"/>
</dbReference>
<reference evidence="2 3" key="1">
    <citation type="journal article" date="2011" name="J. Bacteriol.">
        <title>Draft genome of the psychrotolerant acidophile Acidithiobacillus ferrivorans SS3.</title>
        <authorList>
            <person name="Liljeqvist M."/>
            <person name="Valdes J."/>
            <person name="Holmes D.S."/>
            <person name="Dopson M."/>
        </authorList>
    </citation>
    <scope>NUCLEOTIDE SEQUENCE [LARGE SCALE GENOMIC DNA]</scope>
    <source>
        <strain evidence="2 3">SS3</strain>
    </source>
</reference>
<evidence type="ECO:0000313" key="2">
    <source>
        <dbReference type="EMBL" id="AEM47812.1"/>
    </source>
</evidence>
<dbReference type="SMART" id="SM00953">
    <property type="entry name" value="RES"/>
    <property type="match status" value="1"/>
</dbReference>
<dbReference type="AlphaFoldDB" id="G0JTG1"/>
<name>G0JTG1_9PROT</name>
<protein>
    <submittedName>
        <fullName evidence="2">RES domain protein</fullName>
    </submittedName>
</protein>
<gene>
    <name evidence="2" type="ORF">Acife_1679</name>
</gene>
<sequence>MAGPDRSGDGRLTVVLWRISNHATLDGLGGMRASGRWSSRGHPVVYCAPDPSTALLETLVHLEVDAEDLPDAFQWLRIAVPGDIALDRTDITHLPQDWSQHPHLTQVYGDRWLADGTAPLLRVPSVLVPETWNVLLNPRHPAATRCAISATYRYPLDTRLSQRPGCPS</sequence>
<dbReference type="Pfam" id="PF08808">
    <property type="entry name" value="RES"/>
    <property type="match status" value="1"/>
</dbReference>
<dbReference type="HOGENOM" id="CLU_133611_0_1_6"/>
<dbReference type="EMBL" id="CP002985">
    <property type="protein sequence ID" value="AEM47812.1"/>
    <property type="molecule type" value="Genomic_DNA"/>
</dbReference>
<evidence type="ECO:0000259" key="1">
    <source>
        <dbReference type="SMART" id="SM00953"/>
    </source>
</evidence>
<dbReference type="STRING" id="743299.Acife_1679"/>
<dbReference type="eggNOG" id="COG5654">
    <property type="taxonomic scope" value="Bacteria"/>
</dbReference>
<proteinExistence type="predicted"/>
<dbReference type="InterPro" id="IPR014914">
    <property type="entry name" value="RES_dom"/>
</dbReference>